<evidence type="ECO:0000313" key="2">
    <source>
        <dbReference type="Proteomes" id="UP000007174"/>
    </source>
</evidence>
<gene>
    <name evidence="1" type="ORF">CH063_07558</name>
</gene>
<evidence type="ECO:0000313" key="1">
    <source>
        <dbReference type="EMBL" id="CCF35862.1"/>
    </source>
</evidence>
<name>H1V6L0_COLHI</name>
<sequence length="170" mass="18785">MYSALSGMDNRWLLPLPGAWHESSSSETYVLIFLDGHHPPMTSWQKRLRSTFSLVTHSGHRNSLASDEYEPTLGRGSIDDAHDTISAPRQHKLVQHPPTVQLLWRRTRSCSAVFSLSHFTKTSPGPIEWGVNDAASTTDPSIVRILRTPSSDYASDPAPAVVPIMARGRG</sequence>
<dbReference type="HOGENOM" id="CLU_1570521_0_0_1"/>
<dbReference type="AlphaFoldDB" id="H1V6L0"/>
<dbReference type="Proteomes" id="UP000007174">
    <property type="component" value="Unassembled WGS sequence"/>
</dbReference>
<accession>H1V6L0</accession>
<reference evidence="2" key="1">
    <citation type="journal article" date="2012" name="Nat. Genet.">
        <title>Lifestyle transitions in plant pathogenic Colletotrichum fungi deciphered by genome and transcriptome analyses.</title>
        <authorList>
            <person name="O'Connell R.J."/>
            <person name="Thon M.R."/>
            <person name="Hacquard S."/>
            <person name="Amyotte S.G."/>
            <person name="Kleemann J."/>
            <person name="Torres M.F."/>
            <person name="Damm U."/>
            <person name="Buiate E.A."/>
            <person name="Epstein L."/>
            <person name="Alkan N."/>
            <person name="Altmueller J."/>
            <person name="Alvarado-Balderrama L."/>
            <person name="Bauser C.A."/>
            <person name="Becker C."/>
            <person name="Birren B.W."/>
            <person name="Chen Z."/>
            <person name="Choi J."/>
            <person name="Crouch J.A."/>
            <person name="Duvick J.P."/>
            <person name="Farman M.A."/>
            <person name="Gan P."/>
            <person name="Heiman D."/>
            <person name="Henrissat B."/>
            <person name="Howard R.J."/>
            <person name="Kabbage M."/>
            <person name="Koch C."/>
            <person name="Kracher B."/>
            <person name="Kubo Y."/>
            <person name="Law A.D."/>
            <person name="Lebrun M.-H."/>
            <person name="Lee Y.-H."/>
            <person name="Miyara I."/>
            <person name="Moore N."/>
            <person name="Neumann U."/>
            <person name="Nordstroem K."/>
            <person name="Panaccione D.G."/>
            <person name="Panstruga R."/>
            <person name="Place M."/>
            <person name="Proctor R.H."/>
            <person name="Prusky D."/>
            <person name="Rech G."/>
            <person name="Reinhardt R."/>
            <person name="Rollins J.A."/>
            <person name="Rounsley S."/>
            <person name="Schardl C.L."/>
            <person name="Schwartz D.C."/>
            <person name="Shenoy N."/>
            <person name="Shirasu K."/>
            <person name="Sikhakolli U.R."/>
            <person name="Stueber K."/>
            <person name="Sukno S.A."/>
            <person name="Sweigard J.A."/>
            <person name="Takano Y."/>
            <person name="Takahara H."/>
            <person name="Trail F."/>
            <person name="van der Does H.C."/>
            <person name="Voll L.M."/>
            <person name="Will I."/>
            <person name="Young S."/>
            <person name="Zeng Q."/>
            <person name="Zhang J."/>
            <person name="Zhou S."/>
            <person name="Dickman M.B."/>
            <person name="Schulze-Lefert P."/>
            <person name="Ver Loren van Themaat E."/>
            <person name="Ma L.-J."/>
            <person name="Vaillancourt L.J."/>
        </authorList>
    </citation>
    <scope>NUCLEOTIDE SEQUENCE [LARGE SCALE GENOMIC DNA]</scope>
    <source>
        <strain evidence="2">IMI 349063</strain>
    </source>
</reference>
<organism evidence="1 2">
    <name type="scientific">Colletotrichum higginsianum (strain IMI 349063)</name>
    <name type="common">Crucifer anthracnose fungus</name>
    <dbReference type="NCBI Taxonomy" id="759273"/>
    <lineage>
        <taxon>Eukaryota</taxon>
        <taxon>Fungi</taxon>
        <taxon>Dikarya</taxon>
        <taxon>Ascomycota</taxon>
        <taxon>Pezizomycotina</taxon>
        <taxon>Sordariomycetes</taxon>
        <taxon>Hypocreomycetidae</taxon>
        <taxon>Glomerellales</taxon>
        <taxon>Glomerellaceae</taxon>
        <taxon>Colletotrichum</taxon>
        <taxon>Colletotrichum destructivum species complex</taxon>
    </lineage>
</organism>
<protein>
    <submittedName>
        <fullName evidence="1">Uncharacterized protein</fullName>
    </submittedName>
</protein>
<dbReference type="EMBL" id="CACQ02001728">
    <property type="protein sequence ID" value="CCF35862.1"/>
    <property type="molecule type" value="Genomic_DNA"/>
</dbReference>
<proteinExistence type="predicted"/>